<evidence type="ECO:0000259" key="4">
    <source>
        <dbReference type="PROSITE" id="PS01124"/>
    </source>
</evidence>
<protein>
    <submittedName>
        <fullName evidence="5">AraC-like DNA-binding protein</fullName>
    </submittedName>
</protein>
<dbReference type="AlphaFoldDB" id="A0A841HSD8"/>
<dbReference type="GO" id="GO:0043565">
    <property type="term" value="F:sequence-specific DNA binding"/>
    <property type="evidence" value="ECO:0007669"/>
    <property type="project" value="InterPro"/>
</dbReference>
<name>A0A841HSD8_9GAMM</name>
<evidence type="ECO:0000313" key="5">
    <source>
        <dbReference type="EMBL" id="MBB6096217.1"/>
    </source>
</evidence>
<reference evidence="5 6" key="1">
    <citation type="submission" date="2020-08" db="EMBL/GenBank/DDBJ databases">
        <title>Genomic Encyclopedia of Type Strains, Phase IV (KMG-IV): sequencing the most valuable type-strain genomes for metagenomic binning, comparative biology and taxonomic classification.</title>
        <authorList>
            <person name="Goeker M."/>
        </authorList>
    </citation>
    <scope>NUCLEOTIDE SEQUENCE [LARGE SCALE GENOMIC DNA]</scope>
    <source>
        <strain evidence="5 6">DSM 26723</strain>
    </source>
</reference>
<accession>A0A841HSD8</accession>
<evidence type="ECO:0000256" key="1">
    <source>
        <dbReference type="ARBA" id="ARBA00023015"/>
    </source>
</evidence>
<organism evidence="5 6">
    <name type="scientific">Povalibacter uvarum</name>
    <dbReference type="NCBI Taxonomy" id="732238"/>
    <lineage>
        <taxon>Bacteria</taxon>
        <taxon>Pseudomonadati</taxon>
        <taxon>Pseudomonadota</taxon>
        <taxon>Gammaproteobacteria</taxon>
        <taxon>Steroidobacterales</taxon>
        <taxon>Steroidobacteraceae</taxon>
        <taxon>Povalibacter</taxon>
    </lineage>
</organism>
<keyword evidence="6" id="KW-1185">Reference proteome</keyword>
<dbReference type="InterPro" id="IPR020449">
    <property type="entry name" value="Tscrpt_reg_AraC-type_HTH"/>
</dbReference>
<evidence type="ECO:0000313" key="6">
    <source>
        <dbReference type="Proteomes" id="UP000588068"/>
    </source>
</evidence>
<dbReference type="PRINTS" id="PR00032">
    <property type="entry name" value="HTHARAC"/>
</dbReference>
<evidence type="ECO:0000256" key="3">
    <source>
        <dbReference type="ARBA" id="ARBA00023163"/>
    </source>
</evidence>
<dbReference type="SUPFAM" id="SSF46689">
    <property type="entry name" value="Homeodomain-like"/>
    <property type="match status" value="2"/>
</dbReference>
<dbReference type="InterPro" id="IPR050204">
    <property type="entry name" value="AraC_XylS_family_regulators"/>
</dbReference>
<dbReference type="Pfam" id="PF12833">
    <property type="entry name" value="HTH_18"/>
    <property type="match status" value="1"/>
</dbReference>
<dbReference type="PROSITE" id="PS01124">
    <property type="entry name" value="HTH_ARAC_FAMILY_2"/>
    <property type="match status" value="1"/>
</dbReference>
<dbReference type="InterPro" id="IPR018060">
    <property type="entry name" value="HTH_AraC"/>
</dbReference>
<keyword evidence="1" id="KW-0805">Transcription regulation</keyword>
<sequence>MLYLPPQLVAAVASDVHEGAAQELEFTDPVISERAHARRFESAYDALASRSVDAEDAQERLIQLLAGFLRVKPHSSRHPPEAWTRAKARIDDDPAAHVTLAELAHEAGLSRFQLLRRFVSGTGLTPHAYIVQRRMDTARAMIACGESFAAVAITCGFADQSHFNRLFVRRYGLTPGAYARAMR</sequence>
<evidence type="ECO:0000256" key="2">
    <source>
        <dbReference type="ARBA" id="ARBA00023125"/>
    </source>
</evidence>
<dbReference type="Gene3D" id="1.10.10.60">
    <property type="entry name" value="Homeodomain-like"/>
    <property type="match status" value="1"/>
</dbReference>
<proteinExistence type="predicted"/>
<dbReference type="InterPro" id="IPR018062">
    <property type="entry name" value="HTH_AraC-typ_CS"/>
</dbReference>
<feature type="domain" description="HTH araC/xylS-type" evidence="4">
    <location>
        <begin position="84"/>
        <end position="181"/>
    </location>
</feature>
<keyword evidence="2 5" id="KW-0238">DNA-binding</keyword>
<keyword evidence="3" id="KW-0804">Transcription</keyword>
<dbReference type="Proteomes" id="UP000588068">
    <property type="component" value="Unassembled WGS sequence"/>
</dbReference>
<dbReference type="SMART" id="SM00342">
    <property type="entry name" value="HTH_ARAC"/>
    <property type="match status" value="1"/>
</dbReference>
<dbReference type="PANTHER" id="PTHR46796">
    <property type="entry name" value="HTH-TYPE TRANSCRIPTIONAL ACTIVATOR RHAS-RELATED"/>
    <property type="match status" value="1"/>
</dbReference>
<comment type="caution">
    <text evidence="5">The sequence shown here is derived from an EMBL/GenBank/DDBJ whole genome shotgun (WGS) entry which is preliminary data.</text>
</comment>
<gene>
    <name evidence="5" type="ORF">HNQ60_005139</name>
</gene>
<dbReference type="PROSITE" id="PS00041">
    <property type="entry name" value="HTH_ARAC_FAMILY_1"/>
    <property type="match status" value="1"/>
</dbReference>
<dbReference type="GO" id="GO:0003700">
    <property type="term" value="F:DNA-binding transcription factor activity"/>
    <property type="evidence" value="ECO:0007669"/>
    <property type="project" value="InterPro"/>
</dbReference>
<dbReference type="EMBL" id="JACHHZ010000007">
    <property type="protein sequence ID" value="MBB6096217.1"/>
    <property type="molecule type" value="Genomic_DNA"/>
</dbReference>
<dbReference type="InterPro" id="IPR009057">
    <property type="entry name" value="Homeodomain-like_sf"/>
</dbReference>